<accession>A0A3Q3KBG6</accession>
<keyword evidence="7" id="KW-1185">Reference proteome</keyword>
<evidence type="ECO:0000256" key="3">
    <source>
        <dbReference type="ARBA" id="ARBA00022553"/>
    </source>
</evidence>
<dbReference type="SUPFAM" id="SSF48726">
    <property type="entry name" value="Immunoglobulin"/>
    <property type="match status" value="1"/>
</dbReference>
<dbReference type="InterPro" id="IPR013098">
    <property type="entry name" value="Ig_I-set"/>
</dbReference>
<dbReference type="FunFam" id="2.60.40.10:FF:001066">
    <property type="entry name" value="Obscurin-like protein 1 isoform 3"/>
    <property type="match status" value="1"/>
</dbReference>
<dbReference type="PANTHER" id="PTHR35971">
    <property type="entry name" value="SI:DKEY-31G6.6"/>
    <property type="match status" value="1"/>
</dbReference>
<dbReference type="SMART" id="SM00409">
    <property type="entry name" value="IG"/>
    <property type="match status" value="1"/>
</dbReference>
<dbReference type="InterPro" id="IPR003598">
    <property type="entry name" value="Ig_sub2"/>
</dbReference>
<dbReference type="Gene3D" id="2.60.40.10">
    <property type="entry name" value="Immunoglobulins"/>
    <property type="match status" value="1"/>
</dbReference>
<keyword evidence="4" id="KW-1015">Disulfide bond</keyword>
<protein>
    <recommendedName>
        <fullName evidence="5">Ig-like domain-containing protein</fullName>
    </recommendedName>
</protein>
<dbReference type="InterPro" id="IPR013783">
    <property type="entry name" value="Ig-like_fold"/>
</dbReference>
<evidence type="ECO:0000256" key="1">
    <source>
        <dbReference type="ARBA" id="ARBA00004496"/>
    </source>
</evidence>
<dbReference type="GO" id="GO:0005737">
    <property type="term" value="C:cytoplasm"/>
    <property type="evidence" value="ECO:0007669"/>
    <property type="project" value="UniProtKB-SubCell"/>
</dbReference>
<dbReference type="Ensembl" id="ENSMALT00000031994.1">
    <property type="protein sequence ID" value="ENSMALP00000031444.1"/>
    <property type="gene ID" value="ENSMALG00000021706.1"/>
</dbReference>
<comment type="subcellular location">
    <subcellularLocation>
        <location evidence="1">Cytoplasm</location>
    </subcellularLocation>
</comment>
<keyword evidence="2" id="KW-0963">Cytoplasm</keyword>
<feature type="domain" description="Ig-like" evidence="5">
    <location>
        <begin position="77"/>
        <end position="168"/>
    </location>
</feature>
<dbReference type="InterPro" id="IPR036179">
    <property type="entry name" value="Ig-like_dom_sf"/>
</dbReference>
<reference evidence="6" key="1">
    <citation type="submission" date="2025-08" db="UniProtKB">
        <authorList>
            <consortium name="Ensembl"/>
        </authorList>
    </citation>
    <scope>IDENTIFICATION</scope>
</reference>
<evidence type="ECO:0000259" key="5">
    <source>
        <dbReference type="PROSITE" id="PS50835"/>
    </source>
</evidence>
<organism evidence="6 7">
    <name type="scientific">Monopterus albus</name>
    <name type="common">Swamp eel</name>
    <dbReference type="NCBI Taxonomy" id="43700"/>
    <lineage>
        <taxon>Eukaryota</taxon>
        <taxon>Metazoa</taxon>
        <taxon>Chordata</taxon>
        <taxon>Craniata</taxon>
        <taxon>Vertebrata</taxon>
        <taxon>Euteleostomi</taxon>
        <taxon>Actinopterygii</taxon>
        <taxon>Neopterygii</taxon>
        <taxon>Teleostei</taxon>
        <taxon>Neoteleostei</taxon>
        <taxon>Acanthomorphata</taxon>
        <taxon>Anabantaria</taxon>
        <taxon>Synbranchiformes</taxon>
        <taxon>Synbranchidae</taxon>
        <taxon>Monopterus</taxon>
    </lineage>
</organism>
<reference evidence="6" key="2">
    <citation type="submission" date="2025-09" db="UniProtKB">
        <authorList>
            <consortium name="Ensembl"/>
        </authorList>
    </citation>
    <scope>IDENTIFICATION</scope>
</reference>
<evidence type="ECO:0000256" key="4">
    <source>
        <dbReference type="ARBA" id="ARBA00023157"/>
    </source>
</evidence>
<evidence type="ECO:0000256" key="2">
    <source>
        <dbReference type="ARBA" id="ARBA00022490"/>
    </source>
</evidence>
<dbReference type="AlphaFoldDB" id="A0A3Q3KBG6"/>
<dbReference type="Proteomes" id="UP000261600">
    <property type="component" value="Unplaced"/>
</dbReference>
<dbReference type="InterPro" id="IPR052385">
    <property type="entry name" value="Obscurin/Obscurin-like_Reg"/>
</dbReference>
<sequence>MRFNKVCVSPSHTRFNKVCVSPSHTRFNKVCGSVKFACLCAVHLGWCLCYGLRVKSCFGLVIVLPLYSFTVIPTEAPAKSAFLNKESVQQEVKAALSQKAVLSCEVADAKTEVKWYKDGKLLTSSKTVHAESKGKSRQLVMDSVERRDAGEYICEAGTEKLVFKVQVTGCGGDGEGECCICL</sequence>
<dbReference type="InterPro" id="IPR003599">
    <property type="entry name" value="Ig_sub"/>
</dbReference>
<dbReference type="Pfam" id="PF07679">
    <property type="entry name" value="I-set"/>
    <property type="match status" value="1"/>
</dbReference>
<evidence type="ECO:0000313" key="7">
    <source>
        <dbReference type="Proteomes" id="UP000261600"/>
    </source>
</evidence>
<dbReference type="SMART" id="SM00408">
    <property type="entry name" value="IGc2"/>
    <property type="match status" value="1"/>
</dbReference>
<dbReference type="PROSITE" id="PS50835">
    <property type="entry name" value="IG_LIKE"/>
    <property type="match status" value="1"/>
</dbReference>
<dbReference type="STRING" id="43700.ENSMALP00000031444"/>
<name>A0A3Q3KBG6_MONAL</name>
<dbReference type="InterPro" id="IPR007110">
    <property type="entry name" value="Ig-like_dom"/>
</dbReference>
<dbReference type="PANTHER" id="PTHR35971:SF4">
    <property type="entry name" value="OBSCURIN"/>
    <property type="match status" value="1"/>
</dbReference>
<evidence type="ECO:0000313" key="6">
    <source>
        <dbReference type="Ensembl" id="ENSMALP00000031444.1"/>
    </source>
</evidence>
<keyword evidence="3" id="KW-0597">Phosphoprotein</keyword>
<proteinExistence type="predicted"/>